<proteinExistence type="predicted"/>
<evidence type="ECO:0000313" key="3">
    <source>
        <dbReference type="Proteomes" id="UP001293593"/>
    </source>
</evidence>
<sequence>MGTKVQNLPGYYSMRDLNEESSSCGWPLFYGDKTHTNGQYYNDYQPRAEGYSVHDKDFVKQMILEHETTFKKQVSELHRLYNVQKSLMDEVKNRELHKYCSPTEASFSIDRLASQITSEDGQKWHYSGFPMTNATGAARPYISGNEGVHSSLGSAQGNGKQAGVFPLSNGSSSKDVVLESRPSKARRKMMFDLQLPADQYLDTEESEKLSGENMRGTTHEKENNVKLFCGNGGKAGSHEDSSQCDQSSRTKNGLADLNKPIQAEETSAYGFGHLSHYSRQGTAECSGLSAKEKSQFFNLSGDGTLNSYHRGDSRAQNNESLENVGAGRGWIPSVLESGQAKSNGKPVPQVLKQEKSISPSQIGQDGLNKVGEPPSNYLTNLSRADLWRDKTVYDLEVSERSHEMSMSKHPESVASSHRVGLSAASPSSNLAKTWSHSSSSGEMAGTLNQKLMSFKTSPCLNAPGTLRKNFLSGQSDGIFGDSWPVNANSKSNPGYRSEVPVQYGFYRMSSSGSQEPSANISSISYNYLNHNNDYKGVSEHLINHGSAKYDKSSSNFNNLESGKDKTLNRLFSSGSSNNCVSQSGSGIMDREQQHEEHLAVLPWLKPKSAFKNEVLNTGGTANKPTGSFMHTLTSASCSNDFKPRRTEVGDGSNIKKILGVPIFDMPHVSPKKESSSFTSPSVSIPRPFDTETSENSKKEGLFDINLPCDVEVLELEKQVATENIASGKVSSTTEANIRTQIDLNLSMSEDEESLAPISNSRAKMKPEIDLEAPAVPEVEEEDAIEEKQLETPPVSARDSQDIVGQPEDELLKCAAEAIVAISSLSCNQVDDMISSPSESPMVDPLNWFVDVVLDREKYGEHNKVESASEGMDYFESMTLKLKETKEEDYMPKPLVPENLDLDEPGPTLLPTRTRRGPARRGRQQRDFQRDILPGIASLSRHEVTEDLQTFGGLMRATGHPWHSGLTRRSSSRNGCGRGRRRLQVTPSPPPPPPPPPPVANNETSTPLMQHLNNFEVVGLEDRSLTSWGKTTRRPRRQRCPAGNPPPILLT</sequence>
<feature type="region of interest" description="Disordered" evidence="1">
    <location>
        <begin position="956"/>
        <end position="1007"/>
    </location>
</feature>
<evidence type="ECO:0000256" key="1">
    <source>
        <dbReference type="SAM" id="MobiDB-lite"/>
    </source>
</evidence>
<dbReference type="Pfam" id="PF05904">
    <property type="entry name" value="DUF863"/>
    <property type="match status" value="1"/>
</dbReference>
<feature type="region of interest" description="Disordered" evidence="1">
    <location>
        <begin position="1019"/>
        <end position="1050"/>
    </location>
</feature>
<name>A0AAE1IZN2_9FABA</name>
<dbReference type="PANTHER" id="PTHR33167:SF4">
    <property type="entry name" value="TRANSCRIPTION FACTOR, PUTATIVE (DUF863)-RELATED"/>
    <property type="match status" value="1"/>
</dbReference>
<accession>A0AAE1IZN2</accession>
<feature type="region of interest" description="Disordered" evidence="1">
    <location>
        <begin position="671"/>
        <end position="696"/>
    </location>
</feature>
<feature type="compositionally biased region" description="Pro residues" evidence="1">
    <location>
        <begin position="986"/>
        <end position="998"/>
    </location>
</feature>
<gene>
    <name evidence="2" type="ORF">QN277_004094</name>
</gene>
<feature type="region of interest" description="Disordered" evidence="1">
    <location>
        <begin position="207"/>
        <end position="257"/>
    </location>
</feature>
<comment type="caution">
    <text evidence="2">The sequence shown here is derived from an EMBL/GenBank/DDBJ whole genome shotgun (WGS) entry which is preliminary data.</text>
</comment>
<dbReference type="AlphaFoldDB" id="A0AAE1IZN2"/>
<dbReference type="Proteomes" id="UP001293593">
    <property type="component" value="Unassembled WGS sequence"/>
</dbReference>
<evidence type="ECO:0000313" key="2">
    <source>
        <dbReference type="EMBL" id="KAK4261042.1"/>
    </source>
</evidence>
<dbReference type="PANTHER" id="PTHR33167">
    <property type="entry name" value="TRANSCRIPTION FACTOR, PUTATIVE (DUF863)-RELATED"/>
    <property type="match status" value="1"/>
</dbReference>
<dbReference type="EMBL" id="JAWXYG010000010">
    <property type="protein sequence ID" value="KAK4261042.1"/>
    <property type="molecule type" value="Genomic_DNA"/>
</dbReference>
<feature type="region of interest" description="Disordered" evidence="1">
    <location>
        <begin position="894"/>
        <end position="932"/>
    </location>
</feature>
<reference evidence="2" key="1">
    <citation type="submission" date="2023-10" db="EMBL/GenBank/DDBJ databases">
        <title>Chromosome-level genome of the transformable northern wattle, Acacia crassicarpa.</title>
        <authorList>
            <person name="Massaro I."/>
            <person name="Sinha N.R."/>
            <person name="Poethig S."/>
            <person name="Leichty A.R."/>
        </authorList>
    </citation>
    <scope>NUCLEOTIDE SEQUENCE</scope>
    <source>
        <strain evidence="2">Acra3RX</strain>
        <tissue evidence="2">Leaf</tissue>
    </source>
</reference>
<keyword evidence="3" id="KW-1185">Reference proteome</keyword>
<dbReference type="InterPro" id="IPR008581">
    <property type="entry name" value="DUF863_pln"/>
</dbReference>
<protein>
    <submittedName>
        <fullName evidence="2">Uncharacterized protein</fullName>
    </submittedName>
</protein>
<feature type="region of interest" description="Disordered" evidence="1">
    <location>
        <begin position="780"/>
        <end position="800"/>
    </location>
</feature>
<feature type="compositionally biased region" description="Basic residues" evidence="1">
    <location>
        <begin position="912"/>
        <end position="922"/>
    </location>
</feature>
<organism evidence="2 3">
    <name type="scientific">Acacia crassicarpa</name>
    <name type="common">northern wattle</name>
    <dbReference type="NCBI Taxonomy" id="499986"/>
    <lineage>
        <taxon>Eukaryota</taxon>
        <taxon>Viridiplantae</taxon>
        <taxon>Streptophyta</taxon>
        <taxon>Embryophyta</taxon>
        <taxon>Tracheophyta</taxon>
        <taxon>Spermatophyta</taxon>
        <taxon>Magnoliopsida</taxon>
        <taxon>eudicotyledons</taxon>
        <taxon>Gunneridae</taxon>
        <taxon>Pentapetalae</taxon>
        <taxon>rosids</taxon>
        <taxon>fabids</taxon>
        <taxon>Fabales</taxon>
        <taxon>Fabaceae</taxon>
        <taxon>Caesalpinioideae</taxon>
        <taxon>mimosoid clade</taxon>
        <taxon>Acacieae</taxon>
        <taxon>Acacia</taxon>
    </lineage>
</organism>